<dbReference type="Gramene" id="TRITD2Av1G100540.18">
    <property type="protein sequence ID" value="TRITD2Av1G100540.18"/>
    <property type="gene ID" value="TRITD2Av1G100540"/>
</dbReference>
<feature type="domain" description="Malectin-like" evidence="5">
    <location>
        <begin position="37"/>
        <end position="371"/>
    </location>
</feature>
<dbReference type="InterPro" id="IPR024788">
    <property type="entry name" value="Malectin-like_Carb-bd_dom"/>
</dbReference>
<dbReference type="Pfam" id="PF13855">
    <property type="entry name" value="LRR_8"/>
    <property type="match status" value="1"/>
</dbReference>
<accession>A0A9R1R6C9</accession>
<dbReference type="AlphaFoldDB" id="A0A9R1R6C9"/>
<dbReference type="Gene3D" id="3.80.10.10">
    <property type="entry name" value="Ribonuclease Inhibitor"/>
    <property type="match status" value="1"/>
</dbReference>
<comment type="subcellular location">
    <subcellularLocation>
        <location evidence="1">Membrane</location>
        <topology evidence="1">Single-pass membrane protein</topology>
    </subcellularLocation>
</comment>
<dbReference type="SUPFAM" id="SSF52058">
    <property type="entry name" value="L domain-like"/>
    <property type="match status" value="1"/>
</dbReference>
<dbReference type="GO" id="GO:0031254">
    <property type="term" value="C:cell trailing edge"/>
    <property type="evidence" value="ECO:0007669"/>
    <property type="project" value="EnsemblPlants"/>
</dbReference>
<reference evidence="6 7" key="1">
    <citation type="submission" date="2017-09" db="EMBL/GenBank/DDBJ databases">
        <authorList>
            <consortium name="International Durum Wheat Genome Sequencing Consortium (IDWGSC)"/>
            <person name="Milanesi L."/>
        </authorList>
    </citation>
    <scope>NUCLEOTIDE SEQUENCE [LARGE SCALE GENOMIC DNA]</scope>
    <source>
        <strain evidence="7">cv. Svevo</strain>
    </source>
</reference>
<feature type="transmembrane region" description="Helical" evidence="3">
    <location>
        <begin position="557"/>
        <end position="578"/>
    </location>
</feature>
<dbReference type="PANTHER" id="PTHR45631">
    <property type="entry name" value="OS07G0107800 PROTEIN-RELATED"/>
    <property type="match status" value="1"/>
</dbReference>
<evidence type="ECO:0000256" key="1">
    <source>
        <dbReference type="ARBA" id="ARBA00004167"/>
    </source>
</evidence>
<dbReference type="GO" id="GO:0042545">
    <property type="term" value="P:cell wall modification"/>
    <property type="evidence" value="ECO:0007669"/>
    <property type="project" value="EnsemblPlants"/>
</dbReference>
<organism evidence="6 7">
    <name type="scientific">Triticum turgidum subsp. durum</name>
    <name type="common">Durum wheat</name>
    <name type="synonym">Triticum durum</name>
    <dbReference type="NCBI Taxonomy" id="4567"/>
    <lineage>
        <taxon>Eukaryota</taxon>
        <taxon>Viridiplantae</taxon>
        <taxon>Streptophyta</taxon>
        <taxon>Embryophyta</taxon>
        <taxon>Tracheophyta</taxon>
        <taxon>Spermatophyta</taxon>
        <taxon>Magnoliopsida</taxon>
        <taxon>Liliopsida</taxon>
        <taxon>Poales</taxon>
        <taxon>Poaceae</taxon>
        <taxon>BOP clade</taxon>
        <taxon>Pooideae</taxon>
        <taxon>Triticodae</taxon>
        <taxon>Triticeae</taxon>
        <taxon>Triticinae</taxon>
        <taxon>Triticum</taxon>
    </lineage>
</organism>
<protein>
    <recommendedName>
        <fullName evidence="5">Malectin-like domain-containing protein</fullName>
    </recommendedName>
</protein>
<proteinExistence type="predicted"/>
<evidence type="ECO:0000256" key="2">
    <source>
        <dbReference type="SAM" id="MobiDB-lite"/>
    </source>
</evidence>
<dbReference type="GO" id="GO:0016020">
    <property type="term" value="C:membrane"/>
    <property type="evidence" value="ECO:0007669"/>
    <property type="project" value="UniProtKB-SubCell"/>
</dbReference>
<dbReference type="FunFam" id="2.60.120.430:FF:000008">
    <property type="entry name" value="Putative LRR receptor-like serine/threonine-protein kinase"/>
    <property type="match status" value="1"/>
</dbReference>
<keyword evidence="7" id="KW-1185">Reference proteome</keyword>
<feature type="signal peptide" evidence="4">
    <location>
        <begin position="1"/>
        <end position="25"/>
    </location>
</feature>
<dbReference type="Gene3D" id="2.60.120.430">
    <property type="entry name" value="Galactose-binding lectin"/>
    <property type="match status" value="2"/>
</dbReference>
<feature type="chain" id="PRO_5040494370" description="Malectin-like domain-containing protein" evidence="4">
    <location>
        <begin position="26"/>
        <end position="644"/>
    </location>
</feature>
<keyword evidence="3" id="KW-0472">Membrane</keyword>
<dbReference type="InterPro" id="IPR032675">
    <property type="entry name" value="LRR_dom_sf"/>
</dbReference>
<name>A0A9R1R6C9_TRITD</name>
<dbReference type="InterPro" id="IPR001611">
    <property type="entry name" value="Leu-rich_rpt"/>
</dbReference>
<dbReference type="FunFam" id="3.80.10.10:FF:000135">
    <property type="entry name" value="Putative LRR receptor-like serine/threonine-protein kinase"/>
    <property type="match status" value="1"/>
</dbReference>
<evidence type="ECO:0000259" key="5">
    <source>
        <dbReference type="Pfam" id="PF12819"/>
    </source>
</evidence>
<dbReference type="FunFam" id="2.60.120.430:FF:000009">
    <property type="entry name" value="Receptor like protein 4"/>
    <property type="match status" value="1"/>
</dbReference>
<sequence length="644" mass="70788">MHKRFLLCPLLLAVSASSALLGVLAADLSKEPFTIRISCGSFDDVHTAPTNTLWYRDFGYTGGRFANATRPSFIVPPLKTLRYFPLSDGPENCYYINNVPNGHYQVRLFFALVADPNLDSEPIFDVSVEGTLFSSLLSGWSSDDEKTFAEALVFVQDSSLSICFHSTGHGDPSILSMEVLQIDDNAYKFGSLWGKGTVLRTTKRLTCGSGKPAFDEDLNGIHWGGDRFWLGLKTLSSSSDDQPISTENVIAETLLAPNFYPQSMYQSAIVGTDRQPTLSFEMDVTPNKNYSVWLHFAEIDNGITAEEQRVFDVLINGDTAFKDLDIIRMTGERFTALVLNKTVAVSGTTLKITLQPVEGTHAIVSAIEVFEIIPAEMKTLTQEVTALRTLKGSLGLPLRFGWNGDPCIPQQHPWSGVDCHFDNTKRQWVIDGLGLDNQGLRGVIPSDVSKLQHLQSINFSGNSIKGNVPLSLGTIPGLRVLDLSFNELNGSIPESLGQLTSLQTLNLNGNDLSGRVPASLGGRPLHRVRFNFTDNAGLCGIPGLHECGPHLSVAAKIGMAFGVLVAFLFLVVFAACWWKRRQNVIRGQKLAAAREAPYAKSRTQFTRDVQMAQRKQHSSHRKQPVELPDHHGWPLRITAPCLGC</sequence>
<dbReference type="Pfam" id="PF00560">
    <property type="entry name" value="LRR_1"/>
    <property type="match status" value="1"/>
</dbReference>
<evidence type="ECO:0000256" key="4">
    <source>
        <dbReference type="SAM" id="SignalP"/>
    </source>
</evidence>
<dbReference type="EMBL" id="LT934113">
    <property type="protein sequence ID" value="VAH29837.1"/>
    <property type="molecule type" value="Genomic_DNA"/>
</dbReference>
<keyword evidence="3" id="KW-0812">Transmembrane</keyword>
<dbReference type="Pfam" id="PF12819">
    <property type="entry name" value="Malectin_like"/>
    <property type="match status" value="1"/>
</dbReference>
<evidence type="ECO:0000313" key="7">
    <source>
        <dbReference type="Proteomes" id="UP000324705"/>
    </source>
</evidence>
<feature type="region of interest" description="Disordered" evidence="2">
    <location>
        <begin position="610"/>
        <end position="629"/>
    </location>
</feature>
<keyword evidence="4" id="KW-0732">Signal</keyword>
<gene>
    <name evidence="6" type="ORF">TRITD_2Av1G100540</name>
</gene>
<dbReference type="PANTHER" id="PTHR45631:SF181">
    <property type="entry name" value="RECEPTOR-LIKE PROTEIN 4"/>
    <property type="match status" value="1"/>
</dbReference>
<evidence type="ECO:0000313" key="6">
    <source>
        <dbReference type="EMBL" id="VAH29837.1"/>
    </source>
</evidence>
<dbReference type="GO" id="GO:0031252">
    <property type="term" value="C:cell leading edge"/>
    <property type="evidence" value="ECO:0007669"/>
    <property type="project" value="EnsemblPlants"/>
</dbReference>
<dbReference type="OMA" id="RTHFNHI"/>
<dbReference type="Proteomes" id="UP000324705">
    <property type="component" value="Chromosome 2A"/>
</dbReference>
<evidence type="ECO:0000256" key="3">
    <source>
        <dbReference type="SAM" id="Phobius"/>
    </source>
</evidence>
<keyword evidence="3" id="KW-1133">Transmembrane helix</keyword>